<protein>
    <submittedName>
        <fullName evidence="1">Uncharacterized protein</fullName>
    </submittedName>
</protein>
<proteinExistence type="predicted"/>
<evidence type="ECO:0000313" key="2">
    <source>
        <dbReference type="Proteomes" id="UP000887013"/>
    </source>
</evidence>
<gene>
    <name evidence="1" type="ORF">NPIL_592731</name>
</gene>
<dbReference type="EMBL" id="BMAW01056275">
    <property type="protein sequence ID" value="GFT05017.1"/>
    <property type="molecule type" value="Genomic_DNA"/>
</dbReference>
<reference evidence="1" key="1">
    <citation type="submission" date="2020-08" db="EMBL/GenBank/DDBJ databases">
        <title>Multicomponent nature underlies the extraordinary mechanical properties of spider dragline silk.</title>
        <authorList>
            <person name="Kono N."/>
            <person name="Nakamura H."/>
            <person name="Mori M."/>
            <person name="Yoshida Y."/>
            <person name="Ohtoshi R."/>
            <person name="Malay A.D."/>
            <person name="Moran D.A.P."/>
            <person name="Tomita M."/>
            <person name="Numata K."/>
            <person name="Arakawa K."/>
        </authorList>
    </citation>
    <scope>NUCLEOTIDE SEQUENCE</scope>
</reference>
<evidence type="ECO:0000313" key="1">
    <source>
        <dbReference type="EMBL" id="GFT05017.1"/>
    </source>
</evidence>
<sequence>RPCIPNMSPIIHQFLMTPSNLSDKALLNPGGLPKSRPRLPFSIYQALKLVSLRCSTLPLSFRE</sequence>
<name>A0A8X6NBX1_NEPPI</name>
<accession>A0A8X6NBX1</accession>
<dbReference type="Proteomes" id="UP000887013">
    <property type="component" value="Unassembled WGS sequence"/>
</dbReference>
<organism evidence="1 2">
    <name type="scientific">Nephila pilipes</name>
    <name type="common">Giant wood spider</name>
    <name type="synonym">Nephila maculata</name>
    <dbReference type="NCBI Taxonomy" id="299642"/>
    <lineage>
        <taxon>Eukaryota</taxon>
        <taxon>Metazoa</taxon>
        <taxon>Ecdysozoa</taxon>
        <taxon>Arthropoda</taxon>
        <taxon>Chelicerata</taxon>
        <taxon>Arachnida</taxon>
        <taxon>Araneae</taxon>
        <taxon>Araneomorphae</taxon>
        <taxon>Entelegynae</taxon>
        <taxon>Araneoidea</taxon>
        <taxon>Nephilidae</taxon>
        <taxon>Nephila</taxon>
    </lineage>
</organism>
<feature type="non-terminal residue" evidence="1">
    <location>
        <position position="1"/>
    </location>
</feature>
<keyword evidence="2" id="KW-1185">Reference proteome</keyword>
<dbReference type="AlphaFoldDB" id="A0A8X6NBX1"/>
<comment type="caution">
    <text evidence="1">The sequence shown here is derived from an EMBL/GenBank/DDBJ whole genome shotgun (WGS) entry which is preliminary data.</text>
</comment>